<dbReference type="AlphaFoldDB" id="A0A5P1D4R1"/>
<evidence type="ECO:0000313" key="2">
    <source>
        <dbReference type="EMBL" id="MRJ22152.1"/>
    </source>
</evidence>
<dbReference type="EMBL" id="JAENSR010000002">
    <property type="protein sequence ID" value="MBK3459723.1"/>
    <property type="molecule type" value="Genomic_DNA"/>
</dbReference>
<dbReference type="Proteomes" id="UP000432048">
    <property type="component" value="Unassembled WGS sequence"/>
</dbReference>
<protein>
    <submittedName>
        <fullName evidence="3">Uncharacterized protein</fullName>
    </submittedName>
</protein>
<comment type="caution">
    <text evidence="3">The sequence shown here is derived from an EMBL/GenBank/DDBJ whole genome shotgun (WGS) entry which is preliminary data.</text>
</comment>
<organism evidence="3 4">
    <name type="scientific">Pseudomonas haemolytica</name>
    <dbReference type="NCBI Taxonomy" id="2600065"/>
    <lineage>
        <taxon>Bacteria</taxon>
        <taxon>Pseudomonadati</taxon>
        <taxon>Pseudomonadota</taxon>
        <taxon>Gammaproteobacteria</taxon>
        <taxon>Pseudomonadales</taxon>
        <taxon>Pseudomonadaceae</taxon>
        <taxon>Pseudomonas</taxon>
    </lineage>
</organism>
<dbReference type="Proteomes" id="UP000620382">
    <property type="component" value="Unassembled WGS sequence"/>
</dbReference>
<dbReference type="OrthoDB" id="7022728at2"/>
<evidence type="ECO:0000313" key="4">
    <source>
        <dbReference type="Proteomes" id="UP000408764"/>
    </source>
</evidence>
<dbReference type="EMBL" id="VOIW01000001">
    <property type="protein sequence ID" value="MRJ35413.1"/>
    <property type="molecule type" value="Genomic_DNA"/>
</dbReference>
<keyword evidence="6" id="KW-1185">Reference proteome</keyword>
<evidence type="ECO:0000313" key="6">
    <source>
        <dbReference type="Proteomes" id="UP000620382"/>
    </source>
</evidence>
<gene>
    <name evidence="3" type="ORF">FRT59_00275</name>
    <name evidence="2" type="ORF">FRT60_17715</name>
    <name evidence="1" type="ORF">JJD71_11700</name>
</gene>
<name>A0A5P1D4R1_9PSED</name>
<dbReference type="RefSeq" id="WP_153838960.1">
    <property type="nucleotide sequence ID" value="NZ_JAEKCT010000001.1"/>
</dbReference>
<reference evidence="1 6" key="2">
    <citation type="submission" date="2021-01" db="EMBL/GenBank/DDBJ databases">
        <title>Antibiotic resistance and phylogeny of Pseudomonas spp. isolated over three decades from chicken meat in the Norwegian food chain.</title>
        <authorList>
            <person name="Moen B."/>
        </authorList>
    </citation>
    <scope>NUCLEOTIDE SEQUENCE [LARGE SCALE GENOMIC DNA]</scope>
    <source>
        <strain evidence="1 6">MF6766</strain>
    </source>
</reference>
<proteinExistence type="predicted"/>
<sequence>MELVTNNPPHSSDTSGVKVMDFYGNLKNHLLKQVQTDINRLNTAYKDSEVLDTDIEHFSDLMKQQKLSIIAFNEQVRSRHTLLKTALDGVQ</sequence>
<evidence type="ECO:0000313" key="3">
    <source>
        <dbReference type="EMBL" id="MRJ35413.1"/>
    </source>
</evidence>
<accession>A0A5P1D4R1</accession>
<reference evidence="4 5" key="1">
    <citation type="submission" date="2019-08" db="EMBL/GenBank/DDBJ databases">
        <title>Pseudomonas haemolytica sp. nov. isolated from raw milk and skim milk concentrate.</title>
        <authorList>
            <person name="Hofmann K."/>
            <person name="Huptas C."/>
            <person name="Doll E."/>
            <person name="Scherer S."/>
            <person name="Wenning M."/>
        </authorList>
    </citation>
    <scope>NUCLEOTIDE SEQUENCE [LARGE SCALE GENOMIC DNA]</scope>
    <source>
        <strain evidence="3 4">DSM 108987</strain>
        <strain evidence="2 5">DSM 108988</strain>
    </source>
</reference>
<dbReference type="Proteomes" id="UP000408764">
    <property type="component" value="Unassembled WGS sequence"/>
</dbReference>
<dbReference type="EMBL" id="VOIX01000006">
    <property type="protein sequence ID" value="MRJ22152.1"/>
    <property type="molecule type" value="Genomic_DNA"/>
</dbReference>
<evidence type="ECO:0000313" key="5">
    <source>
        <dbReference type="Proteomes" id="UP000432048"/>
    </source>
</evidence>
<evidence type="ECO:0000313" key="1">
    <source>
        <dbReference type="EMBL" id="MBK3459723.1"/>
    </source>
</evidence>